<feature type="region of interest" description="Disordered" evidence="7">
    <location>
        <begin position="2037"/>
        <end position="2066"/>
    </location>
</feature>
<feature type="compositionally biased region" description="Low complexity" evidence="7">
    <location>
        <begin position="983"/>
        <end position="997"/>
    </location>
</feature>
<proteinExistence type="predicted"/>
<feature type="compositionally biased region" description="Basic and acidic residues" evidence="7">
    <location>
        <begin position="1468"/>
        <end position="1477"/>
    </location>
</feature>
<feature type="domain" description="JmjC" evidence="11">
    <location>
        <begin position="622"/>
        <end position="791"/>
    </location>
</feature>
<evidence type="ECO:0000259" key="11">
    <source>
        <dbReference type="PROSITE" id="PS51184"/>
    </source>
</evidence>
<dbReference type="InterPro" id="IPR003347">
    <property type="entry name" value="JmjC_dom"/>
</dbReference>
<feature type="compositionally biased region" description="Low complexity" evidence="7">
    <location>
        <begin position="194"/>
        <end position="215"/>
    </location>
</feature>
<dbReference type="InterPro" id="IPR019786">
    <property type="entry name" value="Zinc_finger_PHD-type_CS"/>
</dbReference>
<dbReference type="PROSITE" id="PS51183">
    <property type="entry name" value="JMJN"/>
    <property type="match status" value="1"/>
</dbReference>
<evidence type="ECO:0000256" key="3">
    <source>
        <dbReference type="ARBA" id="ARBA00022771"/>
    </source>
</evidence>
<evidence type="ECO:0000313" key="12">
    <source>
        <dbReference type="EMBL" id="KAK9842868.1"/>
    </source>
</evidence>
<evidence type="ECO:0008006" key="14">
    <source>
        <dbReference type="Google" id="ProtNLM"/>
    </source>
</evidence>
<dbReference type="InterPro" id="IPR013083">
    <property type="entry name" value="Znf_RING/FYVE/PHD"/>
</dbReference>
<evidence type="ECO:0000313" key="13">
    <source>
        <dbReference type="Proteomes" id="UP001438707"/>
    </source>
</evidence>
<dbReference type="PANTHER" id="PTHR10694">
    <property type="entry name" value="LYSINE-SPECIFIC DEMETHYLASE"/>
    <property type="match status" value="1"/>
</dbReference>
<dbReference type="SMART" id="SM01014">
    <property type="entry name" value="ARID"/>
    <property type="match status" value="1"/>
</dbReference>
<feature type="compositionally biased region" description="Low complexity" evidence="7">
    <location>
        <begin position="406"/>
        <end position="419"/>
    </location>
</feature>
<feature type="region of interest" description="Disordered" evidence="7">
    <location>
        <begin position="194"/>
        <end position="227"/>
    </location>
</feature>
<comment type="caution">
    <text evidence="12">The sequence shown here is derived from an EMBL/GenBank/DDBJ whole genome shotgun (WGS) entry which is preliminary data.</text>
</comment>
<protein>
    <recommendedName>
        <fullName evidence="14">[Histone H3]-trimethyl-L-lysine(4) demethylase</fullName>
    </recommendedName>
</protein>
<dbReference type="Gene3D" id="1.10.150.60">
    <property type="entry name" value="ARID DNA-binding domain"/>
    <property type="match status" value="1"/>
</dbReference>
<dbReference type="SUPFAM" id="SSF51197">
    <property type="entry name" value="Clavaminate synthase-like"/>
    <property type="match status" value="1"/>
</dbReference>
<dbReference type="GO" id="GO:0000785">
    <property type="term" value="C:chromatin"/>
    <property type="evidence" value="ECO:0007669"/>
    <property type="project" value="TreeGrafter"/>
</dbReference>
<accession>A0AAW1SBW5</accession>
<feature type="compositionally biased region" description="Polar residues" evidence="7">
    <location>
        <begin position="1149"/>
        <end position="1158"/>
    </location>
</feature>
<dbReference type="InterPro" id="IPR013637">
    <property type="entry name" value="Lys_sp_deMease-like_dom"/>
</dbReference>
<dbReference type="GO" id="GO:0032452">
    <property type="term" value="F:histone demethylase activity"/>
    <property type="evidence" value="ECO:0007669"/>
    <property type="project" value="TreeGrafter"/>
</dbReference>
<dbReference type="CDD" id="cd15552">
    <property type="entry name" value="PHD_PHF3_like"/>
    <property type="match status" value="1"/>
</dbReference>
<dbReference type="InterPro" id="IPR001606">
    <property type="entry name" value="ARID_dom"/>
</dbReference>
<feature type="region of interest" description="Disordered" evidence="7">
    <location>
        <begin position="577"/>
        <end position="599"/>
    </location>
</feature>
<dbReference type="InterPro" id="IPR011011">
    <property type="entry name" value="Znf_FYVE_PHD"/>
</dbReference>
<feature type="compositionally biased region" description="Polar residues" evidence="7">
    <location>
        <begin position="442"/>
        <end position="461"/>
    </location>
</feature>
<sequence length="2580" mass="276832">MPASSPELQRGQARSDFLKAPSYQPSAEQFKDPIAYFAGLRQPLEDFGLNRITLPVGWTPALVEHQEGLGTCSLLQHALHLLQDPPSNRARKAEAFQQQYAAYLESQSKTLKKPPVAGGKELDLSLLYRVVSKRGGFASVSEAKGWKQVASAVQGLASVELADKNGNLAFALRSAYQRHLLHFEQEVFRQSNAQLSTADASSSQSEQQLQHSSRLVPKSTVKSSRSKGAKRKLDIGCLGPEAAAGILHELLRHDKLPPEYEQQAEIAKALGVAATSAFSLLRDIDEIACQHCLGTHAESEIITCDRCDGGFHVFCISPELTDVPTGDWVCPQCVAAEDDHLITPQTGRSTHQQYHADAMRFHRAFTGAPATAHKVSHADLESAFWRILEDGEEQLQIVSSSPGTMPSSTLPRLSTTTPPDAQQEHVFRSPQKGRKRARFSTPLPQSTSRSALQHQQSPSGRPQSAQGPQATAAAAANAGPQILRQHADSLIEVEARTAPQTAANVAADGGVSSQPRQYTIGSHAPAAPVPNPKPPVSSGFQQGVSRPDAEPSLHMNAMAAGLAVPAEVKANCDSMPGHKASWGVPAQESKRETQGQRDAVPAGMQLDLEESSSDGDEGIFQIARAPPWRLDQIPRMHGSLLQWLHPSHDFPGLACAQVHVSMLFSCRPWQTHPHGLPELHLLHGGSAPVIWYSLPAKALPQLEAAYEELMPEALEARPDLVHTATTMPAPLALLQAGVPVCRALQQPGDMLVLQPGAFYASVSLGYGTSESACFALPDWIPQGGRAARQLARRRNSASFCHDQLLLSVSQQTEDTQSAAWLQPELARMQSHDTELRLRLWAKGVRAARQLPQQLPADEAEPPAGLKSETQDLDGGHESTLKELACGWEPLTCSICRASTCLTGLECMECPQERIVCPSCISHLCDCPVSAHRMVFGPSLATLDASRCRMQRLAASASGKRLPKPTPLPPFLLSDLPPPPSTPAPASSGPASAAASPPGHHISTQAPHHPSLPATTSLSFPTAAGPLLNPSSHARPPAGTSPRPQCSAFPARVPAAAYKPQDQAVEVGSNTSPMYISPSNAGSMPDPRCLPHTYRSANDPLVNPSPPSMRGVDHSETSTDWAPIPRAHFSQHQQGTHTDKRRAAGAFQGHVSSQETPMQGSHADGMQGPHIEGSSLGDSADSPRAKRQKFMAMADLVDIDPGPTPSPAPKGNFSNTPSNAGTPRVSPMCGLEPGGSGTPTDTSVSIQRPALGGDDIQDLMELANQASLQGTSVAFEGPACQPPADYSECAVSLSEVEGWAREHQIEWRRWQQGTEELLAGGNCEEADIEKMLDDAGQFAFGTAAIDLDAVRRLSARLAAALDWSSKVHSFLESKPAMAELQDAMSWHPPPISIPGWEGLTQGFSAAETWQQRASEATREGQVINLNTLDSLNSEAAQMPLIIPEARRLQERLEAAKQLGATVQRLLRVESADPARETEPVPAGRGHRRKSAGARPAPDDVTLKGLVAQIGQLGVALPEMELLLAAVAQLEDFQSRARLAITGRPTRQLLADLQQEAAELPAEVPETAAVQGLADKADAWLASAAGCNQAPLKKRREVLHAGQRLAVDLPEVEALRASIRQSEWNEAAKRVMSMRSSIASLQEVLDDAAGKGTGDSELCQRLAKRLKKAHAWSYRANHFFAAAQAAQQSTHSLQSSHSQQAPSRSQKNDATPAAATAISGMSEQQSADVSKHQPAHLIGIQDGNSAAGQAPPAADGLSVGGRRVQQVGAARTAEAAIHSHPPAMDRAHSHPATLPRGDRQGGGLQSQPAIVAGHPLPADPAAAASGSLSQLQSDGMAEADAARGSGACERPQLAELETLVTEGNLLGVKLDALNEANAALSSVRAWLKQAKLVANGDTLDGLGLIRTSSAGSKKPQDLLKELQQLLQESQELAVQLPEVDALAQRTSKALAWSEKAAAMLRQPVSGAQEERLQALLLDGTSLRLRMPLLSCLEHRLRSWQWHQEAQSALLAMDPASAVSAQRPELAAIQQLQAAGKALLAADRPAATSRTSHDASQEQQGNASNPQEDIQNDVLGEEMQARLTEAAKVASSWRAELRAALLRRSGAPEPLEALLDCLIISLDHALRQLHIRLKEEQRRVEQGLPPPLHPSAHPGLKKRAPPNSASGSGRKGSKSRGKSSMPRRRSRSSEPGDEQDIEEDGGDDGLEYEEDESRLLCVCQQPYSADSAMVSCDNCGEWFHLRCVGLTQAVAKSLKRYTCPLCNATKGDPAPLEAAAVRVHQTRCIERQVLATALDAARQLACRVPEEDSLDHILACFDHWQRNVGLALDAHAANLRLSVVALEQMAKSAVALEVACPANLHRILVALRIERWRLRVEAIRRPSTKPHVDAMLRLVKEAEAAGVVLEEDPVGALLAPEAAAGKAWQDAARDIMTALQEKADDADFVAQCQSRVKALVCEAALLPVRVDRDLERIQEAARLYCLCRQPYNDKRPMLACDHCPEWFHYDCVGLKPPGEEDDDDAVAPKDFRCPACCLKAGLQYIPQYDLPPASLAALYRLGAWMSEKAAAAAVAAATADWTGRFHT</sequence>
<feature type="region of interest" description="Disordered" evidence="7">
    <location>
        <begin position="1"/>
        <end position="24"/>
    </location>
</feature>
<evidence type="ECO:0000256" key="7">
    <source>
        <dbReference type="SAM" id="MobiDB-lite"/>
    </source>
</evidence>
<dbReference type="InterPro" id="IPR003349">
    <property type="entry name" value="JmjN"/>
</dbReference>
<dbReference type="CDD" id="cd16100">
    <property type="entry name" value="ARID"/>
    <property type="match status" value="1"/>
</dbReference>
<keyword evidence="3 6" id="KW-0863">Zinc-finger</keyword>
<feature type="region of interest" description="Disordered" evidence="7">
    <location>
        <begin position="2137"/>
        <end position="2202"/>
    </location>
</feature>
<evidence type="ECO:0000256" key="6">
    <source>
        <dbReference type="PROSITE-ProRule" id="PRU00146"/>
    </source>
</evidence>
<dbReference type="EMBL" id="JALJOS010000002">
    <property type="protein sequence ID" value="KAK9842868.1"/>
    <property type="molecule type" value="Genomic_DNA"/>
</dbReference>
<gene>
    <name evidence="12" type="ORF">WJX74_003672</name>
</gene>
<dbReference type="Gene3D" id="2.60.120.650">
    <property type="entry name" value="Cupin"/>
    <property type="match status" value="1"/>
</dbReference>
<feature type="region of interest" description="Disordered" evidence="7">
    <location>
        <begin position="1100"/>
        <end position="1120"/>
    </location>
</feature>
<dbReference type="SUPFAM" id="SSF46774">
    <property type="entry name" value="ARID-like"/>
    <property type="match status" value="1"/>
</dbReference>
<organism evidence="12 13">
    <name type="scientific">Apatococcus lobatus</name>
    <dbReference type="NCBI Taxonomy" id="904363"/>
    <lineage>
        <taxon>Eukaryota</taxon>
        <taxon>Viridiplantae</taxon>
        <taxon>Chlorophyta</taxon>
        <taxon>core chlorophytes</taxon>
        <taxon>Trebouxiophyceae</taxon>
        <taxon>Chlorellales</taxon>
        <taxon>Chlorellaceae</taxon>
        <taxon>Apatococcus</taxon>
    </lineage>
</organism>
<feature type="compositionally biased region" description="Polar residues" evidence="7">
    <location>
        <begin position="1211"/>
        <end position="1220"/>
    </location>
</feature>
<dbReference type="InterPro" id="IPR001965">
    <property type="entry name" value="Znf_PHD"/>
</dbReference>
<dbReference type="Proteomes" id="UP001438707">
    <property type="component" value="Unassembled WGS sequence"/>
</dbReference>
<feature type="region of interest" description="Disordered" evidence="7">
    <location>
        <begin position="1149"/>
        <end position="1184"/>
    </location>
</feature>
<evidence type="ECO:0000259" key="10">
    <source>
        <dbReference type="PROSITE" id="PS51183"/>
    </source>
</evidence>
<dbReference type="Pfam" id="PF01388">
    <property type="entry name" value="ARID"/>
    <property type="match status" value="1"/>
</dbReference>
<dbReference type="PROSITE" id="PS51011">
    <property type="entry name" value="ARID"/>
    <property type="match status" value="1"/>
</dbReference>
<dbReference type="SMART" id="SM00501">
    <property type="entry name" value="BRIGHT"/>
    <property type="match status" value="1"/>
</dbReference>
<dbReference type="Gene3D" id="3.30.40.10">
    <property type="entry name" value="Zinc/RING finger domain, C3HC4 (zinc finger)"/>
    <property type="match status" value="3"/>
</dbReference>
<feature type="region of interest" description="Disordered" evidence="7">
    <location>
        <begin position="397"/>
        <end position="477"/>
    </location>
</feature>
<feature type="compositionally biased region" description="Polar residues" evidence="7">
    <location>
        <begin position="511"/>
        <end position="520"/>
    </location>
</feature>
<feature type="region of interest" description="Disordered" evidence="7">
    <location>
        <begin position="1468"/>
        <end position="1496"/>
    </location>
</feature>
<dbReference type="PROSITE" id="PS51184">
    <property type="entry name" value="JMJC"/>
    <property type="match status" value="1"/>
</dbReference>
<evidence type="ECO:0000259" key="8">
    <source>
        <dbReference type="PROSITE" id="PS50016"/>
    </source>
</evidence>
<dbReference type="PROSITE" id="PS50016">
    <property type="entry name" value="ZF_PHD_2"/>
    <property type="match status" value="3"/>
</dbReference>
<dbReference type="GO" id="GO:0005634">
    <property type="term" value="C:nucleus"/>
    <property type="evidence" value="ECO:0007669"/>
    <property type="project" value="UniProtKB-SubCell"/>
</dbReference>
<dbReference type="Pfam" id="PF02373">
    <property type="entry name" value="JmjC"/>
    <property type="match status" value="1"/>
</dbReference>
<feature type="region of interest" description="Disordered" evidence="7">
    <location>
        <begin position="953"/>
        <end position="1047"/>
    </location>
</feature>
<dbReference type="SUPFAM" id="SSF57903">
    <property type="entry name" value="FYVE/PHD zinc finger"/>
    <property type="match status" value="3"/>
</dbReference>
<feature type="domain" description="JmjN" evidence="10">
    <location>
        <begin position="20"/>
        <end position="61"/>
    </location>
</feature>
<name>A0AAW1SBW5_9CHLO</name>
<dbReference type="PROSITE" id="PS01359">
    <property type="entry name" value="ZF_PHD_1"/>
    <property type="match status" value="3"/>
</dbReference>
<feature type="compositionally biased region" description="Low complexity" evidence="7">
    <location>
        <begin position="1819"/>
        <end position="1831"/>
    </location>
</feature>
<feature type="compositionally biased region" description="Polar residues" evidence="7">
    <location>
        <begin position="1717"/>
        <end position="1726"/>
    </location>
</feature>
<feature type="compositionally biased region" description="Low complexity" evidence="7">
    <location>
        <begin position="1686"/>
        <end position="1701"/>
    </location>
</feature>
<comment type="subcellular location">
    <subcellularLocation>
        <location evidence="1">Nucleus</location>
    </subcellularLocation>
</comment>
<evidence type="ECO:0000256" key="1">
    <source>
        <dbReference type="ARBA" id="ARBA00004123"/>
    </source>
</evidence>
<feature type="compositionally biased region" description="Basic residues" evidence="7">
    <location>
        <begin position="2168"/>
        <end position="2183"/>
    </location>
</feature>
<feature type="region of interest" description="Disordered" evidence="7">
    <location>
        <begin position="1196"/>
        <end position="1224"/>
    </location>
</feature>
<dbReference type="GO" id="GO:0003677">
    <property type="term" value="F:DNA binding"/>
    <property type="evidence" value="ECO:0007669"/>
    <property type="project" value="InterPro"/>
</dbReference>
<keyword evidence="2" id="KW-0479">Metal-binding</keyword>
<feature type="domain" description="PHD-type" evidence="8">
    <location>
        <begin position="2475"/>
        <end position="2532"/>
    </location>
</feature>
<evidence type="ECO:0000259" key="9">
    <source>
        <dbReference type="PROSITE" id="PS51011"/>
    </source>
</evidence>
<feature type="region of interest" description="Disordered" evidence="7">
    <location>
        <begin position="502"/>
        <end position="550"/>
    </location>
</feature>
<feature type="region of interest" description="Disordered" evidence="7">
    <location>
        <begin position="850"/>
        <end position="873"/>
    </location>
</feature>
<keyword evidence="13" id="KW-1185">Reference proteome</keyword>
<evidence type="ECO:0000256" key="5">
    <source>
        <dbReference type="ARBA" id="ARBA00023242"/>
    </source>
</evidence>
<dbReference type="GO" id="GO:0010468">
    <property type="term" value="P:regulation of gene expression"/>
    <property type="evidence" value="ECO:0007669"/>
    <property type="project" value="TreeGrafter"/>
</dbReference>
<feature type="compositionally biased region" description="Pro residues" evidence="7">
    <location>
        <begin position="963"/>
        <end position="982"/>
    </location>
</feature>
<keyword evidence="4" id="KW-0862">Zinc</keyword>
<dbReference type="InterPro" id="IPR036431">
    <property type="entry name" value="ARID_dom_sf"/>
</dbReference>
<dbReference type="Pfam" id="PF00628">
    <property type="entry name" value="PHD"/>
    <property type="match status" value="3"/>
</dbReference>
<keyword evidence="5" id="KW-0539">Nucleus</keyword>
<feature type="region of interest" description="Disordered" evidence="7">
    <location>
        <begin position="1779"/>
        <end position="1842"/>
    </location>
</feature>
<feature type="domain" description="PHD-type" evidence="8">
    <location>
        <begin position="2211"/>
        <end position="2262"/>
    </location>
</feature>
<reference evidence="12 13" key="1">
    <citation type="journal article" date="2024" name="Nat. Commun.">
        <title>Phylogenomics reveals the evolutionary origins of lichenization in chlorophyte algae.</title>
        <authorList>
            <person name="Puginier C."/>
            <person name="Libourel C."/>
            <person name="Otte J."/>
            <person name="Skaloud P."/>
            <person name="Haon M."/>
            <person name="Grisel S."/>
            <person name="Petersen M."/>
            <person name="Berrin J.G."/>
            <person name="Delaux P.M."/>
            <person name="Dal Grande F."/>
            <person name="Keller J."/>
        </authorList>
    </citation>
    <scope>NUCLEOTIDE SEQUENCE [LARGE SCALE GENOMIC DNA]</scope>
    <source>
        <strain evidence="12 13">SAG 2145</strain>
    </source>
</reference>
<evidence type="ECO:0000256" key="4">
    <source>
        <dbReference type="ARBA" id="ARBA00022833"/>
    </source>
</evidence>
<dbReference type="SMART" id="SM00558">
    <property type="entry name" value="JmjC"/>
    <property type="match status" value="1"/>
</dbReference>
<feature type="region of interest" description="Disordered" evidence="7">
    <location>
        <begin position="1686"/>
        <end position="1731"/>
    </location>
</feature>
<feature type="compositionally biased region" description="Low complexity" evidence="7">
    <location>
        <begin position="462"/>
        <end position="477"/>
    </location>
</feature>
<feature type="domain" description="PHD-type" evidence="8">
    <location>
        <begin position="286"/>
        <end position="336"/>
    </location>
</feature>
<dbReference type="Pfam" id="PF08429">
    <property type="entry name" value="PLU-1"/>
    <property type="match status" value="2"/>
</dbReference>
<dbReference type="SMART" id="SM00545">
    <property type="entry name" value="JmjN"/>
    <property type="match status" value="1"/>
</dbReference>
<dbReference type="GO" id="GO:0008270">
    <property type="term" value="F:zinc ion binding"/>
    <property type="evidence" value="ECO:0007669"/>
    <property type="project" value="UniProtKB-KW"/>
</dbReference>
<feature type="domain" description="ARID" evidence="9">
    <location>
        <begin position="90"/>
        <end position="188"/>
    </location>
</feature>
<feature type="compositionally biased region" description="Acidic residues" evidence="7">
    <location>
        <begin position="2188"/>
        <end position="2202"/>
    </location>
</feature>
<dbReference type="SMART" id="SM00249">
    <property type="entry name" value="PHD"/>
    <property type="match status" value="3"/>
</dbReference>
<feature type="compositionally biased region" description="Polar residues" evidence="7">
    <location>
        <begin position="2054"/>
        <end position="2066"/>
    </location>
</feature>
<evidence type="ECO:0000256" key="2">
    <source>
        <dbReference type="ARBA" id="ARBA00022723"/>
    </source>
</evidence>
<dbReference type="InterPro" id="IPR019787">
    <property type="entry name" value="Znf_PHD-finger"/>
</dbReference>